<evidence type="ECO:0000256" key="1">
    <source>
        <dbReference type="SAM" id="MobiDB-lite"/>
    </source>
</evidence>
<feature type="compositionally biased region" description="Basic residues" evidence="1">
    <location>
        <begin position="169"/>
        <end position="178"/>
    </location>
</feature>
<organism evidence="3 4">
    <name type="scientific">Lasallia pustulata</name>
    <dbReference type="NCBI Taxonomy" id="136370"/>
    <lineage>
        <taxon>Eukaryota</taxon>
        <taxon>Fungi</taxon>
        <taxon>Dikarya</taxon>
        <taxon>Ascomycota</taxon>
        <taxon>Pezizomycotina</taxon>
        <taxon>Lecanoromycetes</taxon>
        <taxon>OSLEUM clade</taxon>
        <taxon>Umbilicariomycetidae</taxon>
        <taxon>Umbilicariales</taxon>
        <taxon>Umbilicariaceae</taxon>
        <taxon>Lasallia</taxon>
    </lineage>
</organism>
<dbReference type="PANTHER" id="PTHR15682:SF2">
    <property type="entry name" value="UNHEALTHY RIBOSOME BIOGENESIS PROTEIN 2 HOMOLOG"/>
    <property type="match status" value="1"/>
</dbReference>
<evidence type="ECO:0000259" key="2">
    <source>
        <dbReference type="Pfam" id="PF10441"/>
    </source>
</evidence>
<feature type="compositionally biased region" description="Polar residues" evidence="1">
    <location>
        <begin position="155"/>
        <end position="168"/>
    </location>
</feature>
<proteinExistence type="predicted"/>
<dbReference type="Pfam" id="PF10441">
    <property type="entry name" value="Urb2"/>
    <property type="match status" value="1"/>
</dbReference>
<dbReference type="PANTHER" id="PTHR15682">
    <property type="entry name" value="UNHEALTHY RIBOSOME BIOGENESIS PROTEIN 2 HOMOLOG"/>
    <property type="match status" value="1"/>
</dbReference>
<dbReference type="InterPro" id="IPR052609">
    <property type="entry name" value="Ribosome_Biogenesis_Reg"/>
</dbReference>
<name>A0A5M8PFW8_9LECA</name>
<protein>
    <recommendedName>
        <fullName evidence="2">Nucleolar 27S pre-rRNA processing Urb2/Npa2 C-terminal domain-containing protein</fullName>
    </recommendedName>
</protein>
<sequence>MAAITPSNTSRTLQQTLLKLDSADVPFSMHLAEASKIIGFDIEDTQGLSKERAFARSSFPPREEWILRWLLKKLQSSGYDSESACLEPKAWRLLQELLRGVPLSNAARLLSTHGFTTILRETLEWLVQAGKSGLLGRGMLQDAHAGPSHDDSDMNRSNSTMLESPSSHTVRKSRKRKREGTMFTGQPAMTGLHKGGYADGGLLYEALCGALSQVIHLTEARPGDIRDFASEHMRAVLRISPDEAAKVLGSSMCMLSWRIKQRTTLLEGRIAEPPEPSFMFLSPMVALWDLRSGTADDLAGQASNHAFSAQCLMPALHLLSQFEAVKHDAFVSTTTHVLEQLIARNLILPARAAWLESIHPGKALDNRIAAPLTEELFHPLQLGCSRELEEDVLQRTRGPFTGTLEMIPVLFTLIIKCTSLNTTKRRTAEMPWLQYIFVYLARCASIPIFLATNSQPAELSLRILEDMLEIAITSELCLDASILENLLSEHSGLVSKELSEVNWALVGLCLKLDPNIFIMPSSNRDKGKIPLTESGSEFLAPLLARITSVGLRTLQEVPGLYRTILSEIVLPLVAAFAHTRRLLYFIEHWQEQLRICADAQHISIADLTIWEDEELLHLVSRLLEPSLTTMQIETMFHAAYVDLEKRFAVGADNIGAVAWVSSVIIECIVDGCPKETVTDKLSRTAQMVYYLTMRILHVVPYQVTKFRWRLWRVAASIRSHWPGVSIPGKVSDTESAVESGALAKALQTFLKSTGSVWSPQGYIERLQAFKFILSFASAVRRIGIETSSPHEIEIAIEWVISSLKDELEQIDTNRNPWWDGTAVTATSQDVLLIGCVTLLILLPKALSCCNSNLQTGFFSMLSMCAWQQERLHPIHKPTTIRYPWLWQKLLQSELLQTESSSASCLRKVQVTEYQELTENGGDDLSEPRQRFCAKGLLNTSMDLLGRRQRALISNCTLQNLLEHHSTMSEQQLADYVCLLARTAETPSKSLELCTESSTLWSLAGVFNGTKTIPNSSGLTSLRRLTDVTLNHLISTASEGKSAEYLRTFYDLLHEKLSKTKSFERTPGLSVLICQSTALFQRRWDVLSQTLKRGKSTFTNLRQTHFDILLRDLHMYEKELDGVLPAPSNAERWNFGLGIILDSLVEYTDLFDARPFVTTFAMMWLDTLDERIDRSLSENVKLSEPSIPQDTITPSIELLLAKMDRLNASVAQRGSISSERLHEVIRLLESLCTPLSKRRVLCNFKASMENLNPNGKADLLASLISGDGWSIITDARLLLFQGVVASIEDSSQNARVVVDSISHSVGVLIDQLARTKEFRNYVLTAQCLDLVLQKKSWAVSQWHTDGLLCAITKLTLPSAPLYGREHAGLVYTSLCRLYGTVLATHRTKIGGRYHLVVPALQGLMRCLFITHGRNGGSAAVLSLPPWLNGREPMLDGTHVAGFARLLTTICDPTVSSVRRSKNRSRRELNDDTKKARGVAGQHLPYIIMVYCHCHLKGRLLPTVKAALTPGLYAVFDVMSQDTLRTLNAAMDSSSRAIFKALYDDYRRFGRWERA</sequence>
<feature type="domain" description="Nucleolar 27S pre-rRNA processing Urb2/Npa2 C-terminal" evidence="2">
    <location>
        <begin position="1323"/>
        <end position="1552"/>
    </location>
</feature>
<feature type="region of interest" description="Disordered" evidence="1">
    <location>
        <begin position="138"/>
        <end position="187"/>
    </location>
</feature>
<reference evidence="3 4" key="1">
    <citation type="submission" date="2019-09" db="EMBL/GenBank/DDBJ databases">
        <title>The hologenome of the rock-dwelling lichen Lasallia pustulata.</title>
        <authorList>
            <person name="Greshake Tzovaras B."/>
            <person name="Segers F."/>
            <person name="Bicker A."/>
            <person name="Dal Grande F."/>
            <person name="Otte J."/>
            <person name="Hankeln T."/>
            <person name="Schmitt I."/>
            <person name="Ebersberger I."/>
        </authorList>
    </citation>
    <scope>NUCLEOTIDE SEQUENCE [LARGE SCALE GENOMIC DNA]</scope>
    <source>
        <strain evidence="3">A1-1</strain>
    </source>
</reference>
<dbReference type="GO" id="GO:0042254">
    <property type="term" value="P:ribosome biogenesis"/>
    <property type="evidence" value="ECO:0007669"/>
    <property type="project" value="TreeGrafter"/>
</dbReference>
<comment type="caution">
    <text evidence="3">The sequence shown here is derived from an EMBL/GenBank/DDBJ whole genome shotgun (WGS) entry which is preliminary data.</text>
</comment>
<evidence type="ECO:0000313" key="4">
    <source>
        <dbReference type="Proteomes" id="UP000324767"/>
    </source>
</evidence>
<dbReference type="EMBL" id="VXIT01000016">
    <property type="protein sequence ID" value="KAA6407764.1"/>
    <property type="molecule type" value="Genomic_DNA"/>
</dbReference>
<dbReference type="GO" id="GO:0005730">
    <property type="term" value="C:nucleolus"/>
    <property type="evidence" value="ECO:0007669"/>
    <property type="project" value="TreeGrafter"/>
</dbReference>
<evidence type="ECO:0000313" key="3">
    <source>
        <dbReference type="EMBL" id="KAA6407764.1"/>
    </source>
</evidence>
<gene>
    <name evidence="3" type="ORF">FRX48_08602</name>
</gene>
<dbReference type="InterPro" id="IPR018849">
    <property type="entry name" value="Urb2/Npa2_C"/>
</dbReference>
<dbReference type="OrthoDB" id="160374at2759"/>
<accession>A0A5M8PFW8</accession>
<dbReference type="Proteomes" id="UP000324767">
    <property type="component" value="Unassembled WGS sequence"/>
</dbReference>